<evidence type="ECO:0000259" key="8">
    <source>
        <dbReference type="PROSITE" id="PS50893"/>
    </source>
</evidence>
<keyword evidence="5" id="KW-0547">Nucleotide-binding</keyword>
<sequence>MPSDTKTLLDLNNLSVRIGRQVILNDVSLKIRSGECVAIVGGSGAGKSTLLRCLMGLTRPAVPFSGLLAFDGQEMDFSSLERQQKPKRIAYVPQNPDQGFDPLKRLRWQWQQAFRVITGRMNISQVQEPLLEELGLKPFGACFPYEWSRGMQQRLLLAMALMGKPRLLILDEPTSALDPLIAAQVLRAVKKYAEMHNVAVLIVTHDLSLAARYADRTTIMNTGRVVEFGETSHLLSAPQSDYGQLLVNHRDWITKDLGQLSSSIAAE</sequence>
<keyword evidence="4" id="KW-1003">Cell membrane</keyword>
<dbReference type="SUPFAM" id="SSF52540">
    <property type="entry name" value="P-loop containing nucleoside triphosphate hydrolases"/>
    <property type="match status" value="1"/>
</dbReference>
<dbReference type="EMBL" id="JBAKIA010000021">
    <property type="protein sequence ID" value="MEJ8476560.1"/>
    <property type="molecule type" value="Genomic_DNA"/>
</dbReference>
<evidence type="ECO:0000256" key="7">
    <source>
        <dbReference type="ARBA" id="ARBA00023136"/>
    </source>
</evidence>
<dbReference type="PANTHER" id="PTHR43297">
    <property type="entry name" value="OLIGOPEPTIDE TRANSPORT ATP-BINDING PROTEIN APPD"/>
    <property type="match status" value="1"/>
</dbReference>
<dbReference type="RefSeq" id="WP_340277174.1">
    <property type="nucleotide sequence ID" value="NZ_JBAKIA010000021.1"/>
</dbReference>
<dbReference type="Pfam" id="PF00005">
    <property type="entry name" value="ABC_tran"/>
    <property type="match status" value="1"/>
</dbReference>
<accession>A0ABU8TQX6</accession>
<evidence type="ECO:0000313" key="9">
    <source>
        <dbReference type="EMBL" id="MEJ8476560.1"/>
    </source>
</evidence>
<evidence type="ECO:0000256" key="1">
    <source>
        <dbReference type="ARBA" id="ARBA00004417"/>
    </source>
</evidence>
<gene>
    <name evidence="9" type="ORF">V6575_20930</name>
</gene>
<dbReference type="Proteomes" id="UP001385499">
    <property type="component" value="Unassembled WGS sequence"/>
</dbReference>
<dbReference type="SMART" id="SM00382">
    <property type="entry name" value="AAA"/>
    <property type="match status" value="1"/>
</dbReference>
<evidence type="ECO:0000256" key="4">
    <source>
        <dbReference type="ARBA" id="ARBA00022475"/>
    </source>
</evidence>
<keyword evidence="6 9" id="KW-0067">ATP-binding</keyword>
<dbReference type="CDD" id="cd03257">
    <property type="entry name" value="ABC_NikE_OppD_transporters"/>
    <property type="match status" value="1"/>
</dbReference>
<protein>
    <submittedName>
        <fullName evidence="9">Dipeptide/oligopeptide/nickel ABC transporter ATP-binding protein</fullName>
    </submittedName>
</protein>
<evidence type="ECO:0000256" key="5">
    <source>
        <dbReference type="ARBA" id="ARBA00022741"/>
    </source>
</evidence>
<dbReference type="Gene3D" id="3.40.50.300">
    <property type="entry name" value="P-loop containing nucleotide triphosphate hydrolases"/>
    <property type="match status" value="1"/>
</dbReference>
<dbReference type="PROSITE" id="PS50893">
    <property type="entry name" value="ABC_TRANSPORTER_2"/>
    <property type="match status" value="1"/>
</dbReference>
<evidence type="ECO:0000256" key="3">
    <source>
        <dbReference type="ARBA" id="ARBA00022448"/>
    </source>
</evidence>
<proteinExistence type="inferred from homology"/>
<evidence type="ECO:0000256" key="6">
    <source>
        <dbReference type="ARBA" id="ARBA00022840"/>
    </source>
</evidence>
<keyword evidence="10" id="KW-1185">Reference proteome</keyword>
<comment type="subcellular location">
    <subcellularLocation>
        <location evidence="1">Cell inner membrane</location>
        <topology evidence="1">Peripheral membrane protein</topology>
    </subcellularLocation>
</comment>
<dbReference type="PANTHER" id="PTHR43297:SF11">
    <property type="entry name" value="ATPASE COMPONENT OF ABC-TYPE TRANSPORT SYSTEM"/>
    <property type="match status" value="1"/>
</dbReference>
<keyword evidence="3" id="KW-0813">Transport</keyword>
<dbReference type="InterPro" id="IPR050388">
    <property type="entry name" value="ABC_Ni/Peptide_Import"/>
</dbReference>
<comment type="caution">
    <text evidence="9">The sequence shown here is derived from an EMBL/GenBank/DDBJ whole genome shotgun (WGS) entry which is preliminary data.</text>
</comment>
<organism evidence="9 10">
    <name type="scientific">Roseibium algae</name>
    <dbReference type="NCBI Taxonomy" id="3123038"/>
    <lineage>
        <taxon>Bacteria</taxon>
        <taxon>Pseudomonadati</taxon>
        <taxon>Pseudomonadota</taxon>
        <taxon>Alphaproteobacteria</taxon>
        <taxon>Hyphomicrobiales</taxon>
        <taxon>Stappiaceae</taxon>
        <taxon>Roseibium</taxon>
    </lineage>
</organism>
<feature type="domain" description="ABC transporter" evidence="8">
    <location>
        <begin position="9"/>
        <end position="247"/>
    </location>
</feature>
<name>A0ABU8TQX6_9HYPH</name>
<reference evidence="9 10" key="1">
    <citation type="submission" date="2024-02" db="EMBL/GenBank/DDBJ databases">
        <title>Roseibium algae sp. nov., isolated from marine alga (Grateloupia sp.), showing potential in myo-inositol conversion.</title>
        <authorList>
            <person name="Wang Y."/>
        </authorList>
    </citation>
    <scope>NUCLEOTIDE SEQUENCE [LARGE SCALE GENOMIC DNA]</scope>
    <source>
        <strain evidence="9 10">H3510</strain>
    </source>
</reference>
<dbReference type="InterPro" id="IPR027417">
    <property type="entry name" value="P-loop_NTPase"/>
</dbReference>
<comment type="similarity">
    <text evidence="2">Belongs to the ABC transporter superfamily.</text>
</comment>
<dbReference type="GO" id="GO:0005524">
    <property type="term" value="F:ATP binding"/>
    <property type="evidence" value="ECO:0007669"/>
    <property type="project" value="UniProtKB-KW"/>
</dbReference>
<keyword evidence="7" id="KW-0472">Membrane</keyword>
<dbReference type="InterPro" id="IPR003439">
    <property type="entry name" value="ABC_transporter-like_ATP-bd"/>
</dbReference>
<evidence type="ECO:0000256" key="2">
    <source>
        <dbReference type="ARBA" id="ARBA00005417"/>
    </source>
</evidence>
<evidence type="ECO:0000313" key="10">
    <source>
        <dbReference type="Proteomes" id="UP001385499"/>
    </source>
</evidence>
<dbReference type="InterPro" id="IPR003593">
    <property type="entry name" value="AAA+_ATPase"/>
</dbReference>